<dbReference type="HOGENOM" id="CLU_733470_0_0_4"/>
<evidence type="ECO:0000256" key="1">
    <source>
        <dbReference type="SAM" id="MobiDB-lite"/>
    </source>
</evidence>
<dbReference type="OrthoDB" id="9177851at2"/>
<dbReference type="KEGG" id="shd:SUTH_02816"/>
<dbReference type="AlphaFoldDB" id="W0SI48"/>
<feature type="signal peptide" evidence="2">
    <location>
        <begin position="1"/>
        <end position="38"/>
    </location>
</feature>
<dbReference type="EMBL" id="AP012547">
    <property type="protein sequence ID" value="BAO30595.1"/>
    <property type="molecule type" value="Genomic_DNA"/>
</dbReference>
<dbReference type="Proteomes" id="UP000031637">
    <property type="component" value="Chromosome"/>
</dbReference>
<proteinExistence type="predicted"/>
<keyword evidence="4" id="KW-1185">Reference proteome</keyword>
<dbReference type="STRING" id="1223802.SUTH_02816"/>
<protein>
    <submittedName>
        <fullName evidence="3">Uncharacterized protein</fullName>
    </submittedName>
</protein>
<reference evidence="3 4" key="1">
    <citation type="journal article" date="2014" name="Syst. Appl. Microbiol.">
        <title>Complete genomes of freshwater sulfur oxidizers Sulfuricella denitrificans skB26 and Sulfuritalea hydrogenivorans sk43H: genetic insights into the sulfur oxidation pathway of betaproteobacteria.</title>
        <authorList>
            <person name="Watanabe T."/>
            <person name="Kojima H."/>
            <person name="Fukui M."/>
        </authorList>
    </citation>
    <scope>NUCLEOTIDE SEQUENCE [LARGE SCALE GENOMIC DNA]</scope>
    <source>
        <strain evidence="3">DSM22779</strain>
    </source>
</reference>
<dbReference type="RefSeq" id="WP_041100103.1">
    <property type="nucleotide sequence ID" value="NZ_AP012547.1"/>
</dbReference>
<evidence type="ECO:0000256" key="2">
    <source>
        <dbReference type="SAM" id="SignalP"/>
    </source>
</evidence>
<evidence type="ECO:0000313" key="4">
    <source>
        <dbReference type="Proteomes" id="UP000031637"/>
    </source>
</evidence>
<organism evidence="3 4">
    <name type="scientific">Sulfuritalea hydrogenivorans sk43H</name>
    <dbReference type="NCBI Taxonomy" id="1223802"/>
    <lineage>
        <taxon>Bacteria</taxon>
        <taxon>Pseudomonadati</taxon>
        <taxon>Pseudomonadota</taxon>
        <taxon>Betaproteobacteria</taxon>
        <taxon>Nitrosomonadales</taxon>
        <taxon>Sterolibacteriaceae</taxon>
        <taxon>Sulfuritalea</taxon>
    </lineage>
</organism>
<accession>W0SI48</accession>
<keyword evidence="2" id="KW-0732">Signal</keyword>
<feature type="chain" id="PRO_5004795857" evidence="2">
    <location>
        <begin position="39"/>
        <end position="377"/>
    </location>
</feature>
<feature type="compositionally biased region" description="Polar residues" evidence="1">
    <location>
        <begin position="218"/>
        <end position="227"/>
    </location>
</feature>
<feature type="region of interest" description="Disordered" evidence="1">
    <location>
        <begin position="209"/>
        <end position="229"/>
    </location>
</feature>
<sequence>MSKLAAIIVSSRRIKRGAVSAALLWLALLVPAGSPAAAADPALRPSEQLDIRRLGKVSDDERSVLRVEWRAAVTGAEEARAVEDMLDSLRRMQGTMGEISRLIRTIPAQTPAVEPAAVEPPESGLSDKTLALAGSAVVGLLAIWLTRRREPAPDAAATAAPVAGVEAVPAAAALAVPSVPPLATDAPPVEFSLEEADPEAIARANARLQKLQDKRSARTSGSSQESNVEPALQLAEIMLSLGLEEGAAQTLVEYTETHPRQALHHWLKLLDIYHDSGHQEDFREAAEKLRRNFNIQAADWAKASEEDAPTLENYSRLSEHVQQTWMQPEVCVAYLRNLLEDNREGARAGFPRPVAEEILLLIDVLKETSGAGQTAGV</sequence>
<name>W0SI48_9PROT</name>
<gene>
    <name evidence="3" type="ORF">SUTH_02816</name>
</gene>
<evidence type="ECO:0000313" key="3">
    <source>
        <dbReference type="EMBL" id="BAO30595.1"/>
    </source>
</evidence>